<sequence>MPNSIQILKIYPKSLRVNLYTTKHFRVIGLIDVKVRYSDGFEKVTLAFYRSSGTYDGKIEGLWYPIVGIKTHTGGFTEFTEYLNYVLSKTTNMGSANKGWLAKSLFFIQYNKNSTKVHGFSNGTHYESLLEIGKILRYLYDHNKYQQMNSLDAITLNNIITSSNIYKNNEHTQKENYERLIQDIFEQTK</sequence>
<name>A0A7R7EJ51_9FIRM</name>
<keyword evidence="2" id="KW-1185">Reference proteome</keyword>
<dbReference type="KEGG" id="ahb:bsdtb5_06820"/>
<dbReference type="Proteomes" id="UP000595897">
    <property type="component" value="Chromosome"/>
</dbReference>
<dbReference type="EMBL" id="AP024169">
    <property type="protein sequence ID" value="BCN29387.1"/>
    <property type="molecule type" value="Genomic_DNA"/>
</dbReference>
<protein>
    <submittedName>
        <fullName evidence="1">Uncharacterized protein</fullName>
    </submittedName>
</protein>
<dbReference type="AlphaFoldDB" id="A0A7R7EJ51"/>
<proteinExistence type="predicted"/>
<gene>
    <name evidence="1" type="ORF">bsdtb5_06820</name>
</gene>
<organism evidence="1 2">
    <name type="scientific">Anaeromicropila herbilytica</name>
    <dbReference type="NCBI Taxonomy" id="2785025"/>
    <lineage>
        <taxon>Bacteria</taxon>
        <taxon>Bacillati</taxon>
        <taxon>Bacillota</taxon>
        <taxon>Clostridia</taxon>
        <taxon>Lachnospirales</taxon>
        <taxon>Lachnospiraceae</taxon>
        <taxon>Anaeromicropila</taxon>
    </lineage>
</organism>
<evidence type="ECO:0000313" key="1">
    <source>
        <dbReference type="EMBL" id="BCN29387.1"/>
    </source>
</evidence>
<dbReference type="RefSeq" id="WP_271714668.1">
    <property type="nucleotide sequence ID" value="NZ_AP024169.1"/>
</dbReference>
<evidence type="ECO:0000313" key="2">
    <source>
        <dbReference type="Proteomes" id="UP000595897"/>
    </source>
</evidence>
<reference evidence="1 2" key="1">
    <citation type="submission" date="2020-11" db="EMBL/GenBank/DDBJ databases">
        <title>Draft genome sequencing of a Lachnospiraceae strain isolated from anoxic soil subjected to BSD treatment.</title>
        <authorList>
            <person name="Uek A."/>
            <person name="Tonouchi A."/>
        </authorList>
    </citation>
    <scope>NUCLEOTIDE SEQUENCE [LARGE SCALE GENOMIC DNA]</scope>
    <source>
        <strain evidence="1 2">TB5</strain>
    </source>
</reference>
<accession>A0A7R7EJ51</accession>